<protein>
    <submittedName>
        <fullName evidence="6">LysR family transcriptional regulator</fullName>
    </submittedName>
</protein>
<dbReference type="InterPro" id="IPR036388">
    <property type="entry name" value="WH-like_DNA-bd_sf"/>
</dbReference>
<dbReference type="InterPro" id="IPR005119">
    <property type="entry name" value="LysR_subst-bd"/>
</dbReference>
<dbReference type="PRINTS" id="PR00039">
    <property type="entry name" value="HTHLYSR"/>
</dbReference>
<dbReference type="Pfam" id="PF00126">
    <property type="entry name" value="HTH_1"/>
    <property type="match status" value="1"/>
</dbReference>
<dbReference type="InterPro" id="IPR050950">
    <property type="entry name" value="HTH-type_LysR_regulators"/>
</dbReference>
<sequence length="313" mass="35523">MSVEQGNLPALKNWLKYRHLVLISTLARTANMHTTAEQMGLSQPAVSKMLRDIEELFGFALFVRLSRKLVPSELGQVVIQHAESTLNDTQRFAHQLDTLRKGGHGNIKIGAIIAATAATIPVALVELKRQRPLLMIELVEQTSDHLLDMLENKQLDLVVARFTNTRQQQRFDFQPLAEEPFWLVCKRDHPLSAQRDIHPAELTRWPWVLYPFDTPMRQMLEQLLSQLDVAPPSNVVETTSVQTTLYLLRNSETLALLPEAIARQQVEQGLLCELSTSLATQSLRYGILTRKHQTPSSNAQELMEILLRGRSEL</sequence>
<name>A0A0D9AKD7_STUST</name>
<dbReference type="Gene3D" id="3.40.190.290">
    <property type="match status" value="1"/>
</dbReference>
<evidence type="ECO:0000256" key="3">
    <source>
        <dbReference type="ARBA" id="ARBA00023125"/>
    </source>
</evidence>
<dbReference type="RefSeq" id="WP_045162625.1">
    <property type="nucleotide sequence ID" value="NZ_JYHV01000021.1"/>
</dbReference>
<organism evidence="6 7">
    <name type="scientific">Stutzerimonas stutzeri</name>
    <name type="common">Pseudomonas stutzeri</name>
    <dbReference type="NCBI Taxonomy" id="316"/>
    <lineage>
        <taxon>Bacteria</taxon>
        <taxon>Pseudomonadati</taxon>
        <taxon>Pseudomonadota</taxon>
        <taxon>Gammaproteobacteria</taxon>
        <taxon>Pseudomonadales</taxon>
        <taxon>Pseudomonadaceae</taxon>
        <taxon>Stutzerimonas</taxon>
    </lineage>
</organism>
<evidence type="ECO:0000313" key="7">
    <source>
        <dbReference type="Proteomes" id="UP000032487"/>
    </source>
</evidence>
<dbReference type="Gene3D" id="1.10.10.10">
    <property type="entry name" value="Winged helix-like DNA-binding domain superfamily/Winged helix DNA-binding domain"/>
    <property type="match status" value="1"/>
</dbReference>
<dbReference type="PANTHER" id="PTHR30419">
    <property type="entry name" value="HTH-TYPE TRANSCRIPTIONAL REGULATOR YBHD"/>
    <property type="match status" value="1"/>
</dbReference>
<dbReference type="Pfam" id="PF03466">
    <property type="entry name" value="LysR_substrate"/>
    <property type="match status" value="1"/>
</dbReference>
<proteinExistence type="inferred from homology"/>
<dbReference type="EMBL" id="JYHV01000021">
    <property type="protein sequence ID" value="KJH81468.1"/>
    <property type="molecule type" value="Genomic_DNA"/>
</dbReference>
<evidence type="ECO:0000256" key="4">
    <source>
        <dbReference type="ARBA" id="ARBA00023163"/>
    </source>
</evidence>
<keyword evidence="2" id="KW-0805">Transcription regulation</keyword>
<evidence type="ECO:0000259" key="5">
    <source>
        <dbReference type="PROSITE" id="PS50931"/>
    </source>
</evidence>
<dbReference type="OrthoDB" id="5914299at2"/>
<dbReference type="InterPro" id="IPR000847">
    <property type="entry name" value="LysR_HTH_N"/>
</dbReference>
<evidence type="ECO:0000313" key="6">
    <source>
        <dbReference type="EMBL" id="KJH81468.1"/>
    </source>
</evidence>
<dbReference type="InterPro" id="IPR036390">
    <property type="entry name" value="WH_DNA-bd_sf"/>
</dbReference>
<dbReference type="PANTHER" id="PTHR30419:SF8">
    <property type="entry name" value="NITROGEN ASSIMILATION TRANSCRIPTIONAL ACTIVATOR-RELATED"/>
    <property type="match status" value="1"/>
</dbReference>
<dbReference type="Proteomes" id="UP000032487">
    <property type="component" value="Unassembled WGS sequence"/>
</dbReference>
<dbReference type="SUPFAM" id="SSF53850">
    <property type="entry name" value="Periplasmic binding protein-like II"/>
    <property type="match status" value="1"/>
</dbReference>
<accession>A0A0D9AKD7</accession>
<feature type="domain" description="HTH lysR-type" evidence="5">
    <location>
        <begin position="15"/>
        <end position="72"/>
    </location>
</feature>
<dbReference type="PATRIC" id="fig|316.101.peg.2173"/>
<keyword evidence="4" id="KW-0804">Transcription</keyword>
<comment type="caution">
    <text evidence="6">The sequence shown here is derived from an EMBL/GenBank/DDBJ whole genome shotgun (WGS) entry which is preliminary data.</text>
</comment>
<dbReference type="GO" id="GO:0003700">
    <property type="term" value="F:DNA-binding transcription factor activity"/>
    <property type="evidence" value="ECO:0007669"/>
    <property type="project" value="InterPro"/>
</dbReference>
<keyword evidence="3" id="KW-0238">DNA-binding</keyword>
<dbReference type="PROSITE" id="PS50931">
    <property type="entry name" value="HTH_LYSR"/>
    <property type="match status" value="1"/>
</dbReference>
<evidence type="ECO:0000256" key="1">
    <source>
        <dbReference type="ARBA" id="ARBA00009437"/>
    </source>
</evidence>
<dbReference type="SUPFAM" id="SSF46785">
    <property type="entry name" value="Winged helix' DNA-binding domain"/>
    <property type="match status" value="1"/>
</dbReference>
<evidence type="ECO:0000256" key="2">
    <source>
        <dbReference type="ARBA" id="ARBA00023015"/>
    </source>
</evidence>
<dbReference type="GO" id="GO:0003677">
    <property type="term" value="F:DNA binding"/>
    <property type="evidence" value="ECO:0007669"/>
    <property type="project" value="UniProtKB-KW"/>
</dbReference>
<dbReference type="GO" id="GO:0005829">
    <property type="term" value="C:cytosol"/>
    <property type="evidence" value="ECO:0007669"/>
    <property type="project" value="TreeGrafter"/>
</dbReference>
<gene>
    <name evidence="6" type="ORF">UF78_12975</name>
</gene>
<comment type="similarity">
    <text evidence="1">Belongs to the LysR transcriptional regulatory family.</text>
</comment>
<dbReference type="AlphaFoldDB" id="A0A0D9AKD7"/>
<reference evidence="6 7" key="1">
    <citation type="submission" date="2015-02" db="EMBL/GenBank/DDBJ databases">
        <title>Draft genome sequence of Pseudomonas stutzeri NT0128 isolated from wheat (Triticum turgidum) rhizosphere.</title>
        <authorList>
            <person name="Tovi N."/>
            <person name="Frenk S."/>
            <person name="Hadar Y."/>
            <person name="Minz D."/>
        </authorList>
    </citation>
    <scope>NUCLEOTIDE SEQUENCE [LARGE SCALE GENOMIC DNA]</scope>
    <source>
        <strain evidence="6 7">NT0128</strain>
    </source>
</reference>